<feature type="domain" description="Histone deacetylase complex subunit SAP130 C-terminal" evidence="8">
    <location>
        <begin position="619"/>
        <end position="887"/>
    </location>
</feature>
<keyword evidence="10" id="KW-1185">Reference proteome</keyword>
<feature type="region of interest" description="Disordered" evidence="7">
    <location>
        <begin position="555"/>
        <end position="653"/>
    </location>
</feature>
<evidence type="ECO:0000256" key="6">
    <source>
        <dbReference type="ARBA" id="ARBA00023242"/>
    </source>
</evidence>
<comment type="similarity">
    <text evidence="2">Belongs to the SAP130 family.</text>
</comment>
<evidence type="ECO:0000256" key="7">
    <source>
        <dbReference type="SAM" id="MobiDB-lite"/>
    </source>
</evidence>
<comment type="subcellular location">
    <subcellularLocation>
        <location evidence="1">Nucleus</location>
    </subcellularLocation>
</comment>
<evidence type="ECO:0000313" key="10">
    <source>
        <dbReference type="Proteomes" id="UP001347796"/>
    </source>
</evidence>
<proteinExistence type="inferred from homology"/>
<dbReference type="EMBL" id="JAZGQO010000001">
    <property type="protein sequence ID" value="KAK6195103.1"/>
    <property type="molecule type" value="Genomic_DNA"/>
</dbReference>
<feature type="compositionally biased region" description="Low complexity" evidence="7">
    <location>
        <begin position="607"/>
        <end position="619"/>
    </location>
</feature>
<dbReference type="AlphaFoldDB" id="A0AAN8Q789"/>
<sequence length="901" mass="97145">MNSSSTTTGENPSEDPSHDNTSAPLSTTLPITSQTSHGHILSQHTDHIKSAKNVRTIAPAPAPTGILHPGSGANHNTSAVGMSATASGLLSQSFRTQKGTTESSHVGNIGSGLVVGPHPGPVSIPQSNLVQMTPVISTQTVAPSVIATSLPVKLIQQQPSKFPSHLPRGPVAASALSLTKTGPTMAAGSAILRPQAAAVQIPMSTAQVIPTLLQTNRPSLISNIKPGTSPIVRSATPSLGISMPTGKLAEQLRPNYQFHPGSVTPASNTGIQITLRNTGSESTAKPIITHTGHNLTKPVQLSQQQHPVIPQSKIIVSQSNNPMITSSLVNATKTAKITAQRAPPVQTLLPSSVTEVSRSEQTSHHTSSAMFFPNQHRGIVTTSSSVSVPVTISQSVHQTDSRHDRPNISAIPYESSVYNMYNHVPNYLMYHNVQNPGSLPQSAVRPSGINFLLSSPRTNLDQSVTVTNPVPNLSAPLQNHPMTMASSSTVRFNPIMIDQNRHTLPVASYSSSSASISSSLEKTGNYLGTSLSDSGIMSSLASVATVASSIYASTTGNQHHQPVSSSSSNPSASPRPTILRKRTSENVNSVKRSLTLMPDNHSPRPETSSSQPQSNTSSPKTPAGENSQSSTDTALSSNDAATPTQNSVPDIRVKQEPGEVLENGLAVLTSVIASQAPGSISCNSVEASPRKKPRKQLLHANEELKDNTSSDDEVECLTEIKKEKLPKFREEKTDFVDEDGVRWTTDRCKPNISLLNFYNITWKARNNHFQKATDVKQKEERRLTVNELSNQKGILQKSSGWKLYHMAAQLEDLVELEKELCDRVSKFQQIFEPKFSSNKLEEEYNIPYEMAQANIQRCQLLVDQLTEAKSAMLKVLDHKPKIQEIVNKHMSKRPIKKKERA</sequence>
<keyword evidence="6" id="KW-0539">Nucleus</keyword>
<keyword evidence="5" id="KW-0804">Transcription</keyword>
<dbReference type="GO" id="GO:0000122">
    <property type="term" value="P:negative regulation of transcription by RNA polymerase II"/>
    <property type="evidence" value="ECO:0007669"/>
    <property type="project" value="TreeGrafter"/>
</dbReference>
<reference evidence="9 10" key="1">
    <citation type="submission" date="2024-01" db="EMBL/GenBank/DDBJ databases">
        <title>The genome of the rayed Mediterranean limpet Patella caerulea (Linnaeus, 1758).</title>
        <authorList>
            <person name="Anh-Thu Weber A."/>
            <person name="Halstead-Nussloch G."/>
        </authorList>
    </citation>
    <scope>NUCLEOTIDE SEQUENCE [LARGE SCALE GENOMIC DNA]</scope>
    <source>
        <strain evidence="9">AATW-2023a</strain>
        <tissue evidence="9">Whole specimen</tissue>
    </source>
</reference>
<keyword evidence="3" id="KW-0678">Repressor</keyword>
<dbReference type="InterPro" id="IPR031963">
    <property type="entry name" value="SAP130_C"/>
</dbReference>
<feature type="region of interest" description="Disordered" evidence="7">
    <location>
        <begin position="1"/>
        <end position="44"/>
    </location>
</feature>
<dbReference type="GO" id="GO:0070822">
    <property type="term" value="C:Sin3-type complex"/>
    <property type="evidence" value="ECO:0007669"/>
    <property type="project" value="TreeGrafter"/>
</dbReference>
<evidence type="ECO:0000259" key="8">
    <source>
        <dbReference type="Pfam" id="PF16014"/>
    </source>
</evidence>
<gene>
    <name evidence="9" type="ORF">SNE40_000595</name>
</gene>
<name>A0AAN8Q789_PATCE</name>
<feature type="region of interest" description="Disordered" evidence="7">
    <location>
        <begin position="59"/>
        <end position="79"/>
    </location>
</feature>
<keyword evidence="4" id="KW-0805">Transcription regulation</keyword>
<evidence type="ECO:0000313" key="9">
    <source>
        <dbReference type="EMBL" id="KAK6195103.1"/>
    </source>
</evidence>
<evidence type="ECO:0000256" key="4">
    <source>
        <dbReference type="ARBA" id="ARBA00023015"/>
    </source>
</evidence>
<feature type="compositionally biased region" description="Polar residues" evidence="7">
    <location>
        <begin position="624"/>
        <end position="648"/>
    </location>
</feature>
<dbReference type="InterPro" id="IPR024137">
    <property type="entry name" value="His_deAcase_cplx_SAP130"/>
</dbReference>
<comment type="caution">
    <text evidence="9">The sequence shown here is derived from an EMBL/GenBank/DDBJ whole genome shotgun (WGS) entry which is preliminary data.</text>
</comment>
<dbReference type="PANTHER" id="PTHR13497">
    <property type="entry name" value="HISTONE DEACETYLASE COMPLEX SUBUNIT SAP130"/>
    <property type="match status" value="1"/>
</dbReference>
<feature type="compositionally biased region" description="Polar residues" evidence="7">
    <location>
        <begin position="1"/>
        <end position="11"/>
    </location>
</feature>
<feature type="compositionally biased region" description="Polar residues" evidence="7">
    <location>
        <begin position="19"/>
        <end position="37"/>
    </location>
</feature>
<evidence type="ECO:0000256" key="2">
    <source>
        <dbReference type="ARBA" id="ARBA00007859"/>
    </source>
</evidence>
<accession>A0AAN8Q789</accession>
<dbReference type="PANTHER" id="PTHR13497:SF3">
    <property type="entry name" value="HISTONE DEACETYLASE COMPLEX SUBUNIT SAP130"/>
    <property type="match status" value="1"/>
</dbReference>
<dbReference type="Pfam" id="PF16014">
    <property type="entry name" value="SAP130_C"/>
    <property type="match status" value="1"/>
</dbReference>
<evidence type="ECO:0000256" key="5">
    <source>
        <dbReference type="ARBA" id="ARBA00023163"/>
    </source>
</evidence>
<evidence type="ECO:0000256" key="1">
    <source>
        <dbReference type="ARBA" id="ARBA00004123"/>
    </source>
</evidence>
<organism evidence="9 10">
    <name type="scientific">Patella caerulea</name>
    <name type="common">Rayed Mediterranean limpet</name>
    <dbReference type="NCBI Taxonomy" id="87958"/>
    <lineage>
        <taxon>Eukaryota</taxon>
        <taxon>Metazoa</taxon>
        <taxon>Spiralia</taxon>
        <taxon>Lophotrochozoa</taxon>
        <taxon>Mollusca</taxon>
        <taxon>Gastropoda</taxon>
        <taxon>Patellogastropoda</taxon>
        <taxon>Patelloidea</taxon>
        <taxon>Patellidae</taxon>
        <taxon>Patella</taxon>
    </lineage>
</organism>
<dbReference type="Proteomes" id="UP001347796">
    <property type="component" value="Unassembled WGS sequence"/>
</dbReference>
<feature type="compositionally biased region" description="Low complexity" evidence="7">
    <location>
        <begin position="562"/>
        <end position="576"/>
    </location>
</feature>
<evidence type="ECO:0000256" key="3">
    <source>
        <dbReference type="ARBA" id="ARBA00022491"/>
    </source>
</evidence>
<protein>
    <recommendedName>
        <fullName evidence="8">Histone deacetylase complex subunit SAP130 C-terminal domain-containing protein</fullName>
    </recommendedName>
</protein>